<dbReference type="Gene3D" id="3.40.1350.10">
    <property type="match status" value="1"/>
</dbReference>
<comment type="caution">
    <text evidence="1">The sequence shown here is derived from an EMBL/GenBank/DDBJ whole genome shotgun (WGS) entry which is preliminary data.</text>
</comment>
<dbReference type="InterPro" id="IPR011856">
    <property type="entry name" value="tRNA_endonuc-like_dom_sf"/>
</dbReference>
<dbReference type="RefSeq" id="WP_252849719.1">
    <property type="nucleotide sequence ID" value="NZ_BAPW01000047.1"/>
</dbReference>
<organism evidence="1 2">
    <name type="scientific">Asaia lannensis NBRC 102526</name>
    <dbReference type="NCBI Taxonomy" id="1307926"/>
    <lineage>
        <taxon>Bacteria</taxon>
        <taxon>Pseudomonadati</taxon>
        <taxon>Pseudomonadota</taxon>
        <taxon>Alphaproteobacteria</taxon>
        <taxon>Acetobacterales</taxon>
        <taxon>Acetobacteraceae</taxon>
        <taxon>Asaia</taxon>
    </lineage>
</organism>
<evidence type="ECO:0000313" key="2">
    <source>
        <dbReference type="Proteomes" id="UP001523401"/>
    </source>
</evidence>
<reference evidence="1 2" key="1">
    <citation type="submission" date="2022-06" db="EMBL/GenBank/DDBJ databases">
        <title>Whole-genome of Asaia lannensis strain LMG 27011T.</title>
        <authorList>
            <person name="Sombolestani A."/>
        </authorList>
    </citation>
    <scope>NUCLEOTIDE SEQUENCE [LARGE SCALE GENOMIC DNA]</scope>
    <source>
        <strain evidence="1 2">NBRC 102526</strain>
    </source>
</reference>
<keyword evidence="2" id="KW-1185">Reference proteome</keyword>
<dbReference type="EMBL" id="JAMXQU010000009">
    <property type="protein sequence ID" value="MCO6160659.1"/>
    <property type="molecule type" value="Genomic_DNA"/>
</dbReference>
<evidence type="ECO:0008006" key="3">
    <source>
        <dbReference type="Google" id="ProtNLM"/>
    </source>
</evidence>
<name>A0ABT1CK82_9PROT</name>
<proteinExistence type="predicted"/>
<sequence>MGKASRDKGARVERKIVTLHTEAGVRAERVPLSGAMKFRNTASTDVDVYARGPDGAPFVCEVKARANGEGFATLERWLGQADALFLVRDRQSPMVVLPWDRWLEMLGGKS</sequence>
<evidence type="ECO:0000313" key="1">
    <source>
        <dbReference type="EMBL" id="MCO6160659.1"/>
    </source>
</evidence>
<protein>
    <recommendedName>
        <fullName evidence="3">DUF4143 domain-containing protein</fullName>
    </recommendedName>
</protein>
<dbReference type="InterPro" id="IPR056931">
    <property type="entry name" value="D14-like"/>
</dbReference>
<gene>
    <name evidence="1" type="ORF">NF685_11520</name>
</gene>
<accession>A0ABT1CK82</accession>
<dbReference type="Pfam" id="PF24608">
    <property type="entry name" value="PDDEXK_15"/>
    <property type="match status" value="1"/>
</dbReference>
<dbReference type="Proteomes" id="UP001523401">
    <property type="component" value="Unassembled WGS sequence"/>
</dbReference>